<proteinExistence type="predicted"/>
<sequence>MYEEDEFGEYDDYPPQQHRPSRRRLCFPLQWKLAVAAAVVFVLVSLRFCSGGRQEPDTELPRKQTVRVVSMSEIDLRVRAAAVSARDKAARHAEESVRHWVDGLRRRNVEFCDWYFSYLTANSLELRALGYHLADTVLVEAIAGQQPTAEERLEDVVSEAYAARVLHPSSAQLKVESICRVSVEFYLQSLSQQLSGLEAEFEIAQADWPQYLEGLSRLTLSIENGRQVPVVTKAVMAGSGIAVAKAVKVGSGQLRSLVVKAGGDRLLAGGARVGGKFVKGAGWWLAIGLTAADLIDHRHTVSVNRPVLERSLNEYLDELVQLTLYDSQTGIVPVIDGVQRDVLSRIETEDKSER</sequence>
<reference evidence="2 3" key="1">
    <citation type="submission" date="2019-04" db="EMBL/GenBank/DDBJ databases">
        <authorList>
            <person name="Van Vliet M D."/>
        </authorList>
    </citation>
    <scope>NUCLEOTIDE SEQUENCE [LARGE SCALE GENOMIC DNA]</scope>
    <source>
        <strain evidence="2 3">F1</strain>
    </source>
</reference>
<evidence type="ECO:0000256" key="1">
    <source>
        <dbReference type="SAM" id="MobiDB-lite"/>
    </source>
</evidence>
<dbReference type="RefSeq" id="WP_136083196.1">
    <property type="nucleotide sequence ID" value="NZ_CAAHFG010000005.1"/>
</dbReference>
<keyword evidence="3" id="KW-1185">Reference proteome</keyword>
<dbReference type="Proteomes" id="UP000366872">
    <property type="component" value="Unassembled WGS sequence"/>
</dbReference>
<gene>
    <name evidence="2" type="ORF">PDESU_06318</name>
</gene>
<evidence type="ECO:0000313" key="2">
    <source>
        <dbReference type="EMBL" id="VGO17716.1"/>
    </source>
</evidence>
<evidence type="ECO:0000313" key="3">
    <source>
        <dbReference type="Proteomes" id="UP000366872"/>
    </source>
</evidence>
<organism evidence="2 3">
    <name type="scientific">Pontiella desulfatans</name>
    <dbReference type="NCBI Taxonomy" id="2750659"/>
    <lineage>
        <taxon>Bacteria</taxon>
        <taxon>Pseudomonadati</taxon>
        <taxon>Kiritimatiellota</taxon>
        <taxon>Kiritimatiellia</taxon>
        <taxon>Kiritimatiellales</taxon>
        <taxon>Pontiellaceae</taxon>
        <taxon>Pontiella</taxon>
    </lineage>
</organism>
<dbReference type="EMBL" id="CAAHFG010000005">
    <property type="protein sequence ID" value="VGO17716.1"/>
    <property type="molecule type" value="Genomic_DNA"/>
</dbReference>
<feature type="region of interest" description="Disordered" evidence="1">
    <location>
        <begin position="1"/>
        <end position="20"/>
    </location>
</feature>
<name>A0A6C2UES9_PONDE</name>
<feature type="compositionally biased region" description="Acidic residues" evidence="1">
    <location>
        <begin position="1"/>
        <end position="12"/>
    </location>
</feature>
<accession>A0A6C2UES9</accession>
<protein>
    <submittedName>
        <fullName evidence="2">Uncharacterized protein</fullName>
    </submittedName>
</protein>
<dbReference type="AlphaFoldDB" id="A0A6C2UES9"/>